<name>A0ABW8C549_9ACTN</name>
<organism evidence="2 3">
    <name type="scientific">Streptomyces fildesensis</name>
    <dbReference type="NCBI Taxonomy" id="375757"/>
    <lineage>
        <taxon>Bacteria</taxon>
        <taxon>Bacillati</taxon>
        <taxon>Actinomycetota</taxon>
        <taxon>Actinomycetes</taxon>
        <taxon>Kitasatosporales</taxon>
        <taxon>Streptomycetaceae</taxon>
        <taxon>Streptomyces</taxon>
    </lineage>
</organism>
<comment type="caution">
    <text evidence="2">The sequence shown here is derived from an EMBL/GenBank/DDBJ whole genome shotgun (WGS) entry which is preliminary data.</text>
</comment>
<accession>A0ABW8C549</accession>
<dbReference type="Proteomes" id="UP001614394">
    <property type="component" value="Unassembled WGS sequence"/>
</dbReference>
<dbReference type="EMBL" id="JBITYG010000003">
    <property type="protein sequence ID" value="MFI9101238.1"/>
    <property type="molecule type" value="Genomic_DNA"/>
</dbReference>
<keyword evidence="1" id="KW-0732">Signal</keyword>
<dbReference type="Gene3D" id="2.60.20.10">
    <property type="entry name" value="Crystallins"/>
    <property type="match status" value="1"/>
</dbReference>
<gene>
    <name evidence="2" type="ORF">ACIGXA_12005</name>
</gene>
<reference evidence="2 3" key="1">
    <citation type="submission" date="2024-10" db="EMBL/GenBank/DDBJ databases">
        <title>The Natural Products Discovery Center: Release of the First 8490 Sequenced Strains for Exploring Actinobacteria Biosynthetic Diversity.</title>
        <authorList>
            <person name="Kalkreuter E."/>
            <person name="Kautsar S.A."/>
            <person name="Yang D."/>
            <person name="Bader C.D."/>
            <person name="Teijaro C.N."/>
            <person name="Fluegel L."/>
            <person name="Davis C.M."/>
            <person name="Simpson J.R."/>
            <person name="Lauterbach L."/>
            <person name="Steele A.D."/>
            <person name="Gui C."/>
            <person name="Meng S."/>
            <person name="Li G."/>
            <person name="Viehrig K."/>
            <person name="Ye F."/>
            <person name="Su P."/>
            <person name="Kiefer A.F."/>
            <person name="Nichols A."/>
            <person name="Cepeda A.J."/>
            <person name="Yan W."/>
            <person name="Fan B."/>
            <person name="Jiang Y."/>
            <person name="Adhikari A."/>
            <person name="Zheng C.-J."/>
            <person name="Schuster L."/>
            <person name="Cowan T.M."/>
            <person name="Smanski M.J."/>
            <person name="Chevrette M.G."/>
            <person name="De Carvalho L.P.S."/>
            <person name="Shen B."/>
        </authorList>
    </citation>
    <scope>NUCLEOTIDE SEQUENCE [LARGE SCALE GENOMIC DNA]</scope>
    <source>
        <strain evidence="2 3">NPDC053399</strain>
    </source>
</reference>
<dbReference type="RefSeq" id="WP_399647499.1">
    <property type="nucleotide sequence ID" value="NZ_JBITYG010000003.1"/>
</dbReference>
<keyword evidence="3" id="KW-1185">Reference proteome</keyword>
<proteinExistence type="predicted"/>
<feature type="chain" id="PRO_5045420505" evidence="1">
    <location>
        <begin position="27"/>
        <end position="222"/>
    </location>
</feature>
<evidence type="ECO:0000313" key="2">
    <source>
        <dbReference type="EMBL" id="MFI9101238.1"/>
    </source>
</evidence>
<protein>
    <submittedName>
        <fullName evidence="2">Peptidase inhibitor family I36 protein</fullName>
    </submittedName>
</protein>
<evidence type="ECO:0000313" key="3">
    <source>
        <dbReference type="Proteomes" id="UP001614394"/>
    </source>
</evidence>
<feature type="signal peptide" evidence="1">
    <location>
        <begin position="1"/>
        <end position="26"/>
    </location>
</feature>
<evidence type="ECO:0000256" key="1">
    <source>
        <dbReference type="SAM" id="SignalP"/>
    </source>
</evidence>
<dbReference type="Pfam" id="PF03995">
    <property type="entry name" value="Inhibitor_I36"/>
    <property type="match status" value="1"/>
</dbReference>
<sequence length="222" mass="23533">MRAARTTIATVAALCAFMALAPAASATTGRNTESAGTKAGIELQKEPATSKPVVALYKGKKINLAQSWEGAQACTEVTSGDVYCYASSKEADQALPTIDPSAAAAAAQRKTIRPAGPSRVASPMGSPDCSYPWVCLWENSNYTGRKLQWSTGGTKQLSTWGFRDTASSGCVNRISGGALVYDARDWLPDPYMALGNLGCYDFTTVGYPTGGNWNDKADYIEF</sequence>